<evidence type="ECO:0000256" key="1">
    <source>
        <dbReference type="SAM" id="MobiDB-lite"/>
    </source>
</evidence>
<dbReference type="RefSeq" id="XP_018000454.1">
    <property type="nucleotide sequence ID" value="XM_018147885.1"/>
</dbReference>
<dbReference type="AlphaFoldDB" id="A0A0N0NMI2"/>
<feature type="compositionally biased region" description="Basic and acidic residues" evidence="1">
    <location>
        <begin position="67"/>
        <end position="83"/>
    </location>
</feature>
<name>A0A0N0NMI2_9EURO</name>
<organism evidence="2 3">
    <name type="scientific">Cyphellophora attinorum</name>
    <dbReference type="NCBI Taxonomy" id="1664694"/>
    <lineage>
        <taxon>Eukaryota</taxon>
        <taxon>Fungi</taxon>
        <taxon>Dikarya</taxon>
        <taxon>Ascomycota</taxon>
        <taxon>Pezizomycotina</taxon>
        <taxon>Eurotiomycetes</taxon>
        <taxon>Chaetothyriomycetidae</taxon>
        <taxon>Chaetothyriales</taxon>
        <taxon>Cyphellophoraceae</taxon>
        <taxon>Cyphellophora</taxon>
    </lineage>
</organism>
<accession>A0A0N0NMI2</accession>
<keyword evidence="3" id="KW-1185">Reference proteome</keyword>
<gene>
    <name evidence="2" type="ORF">AB675_7511</name>
</gene>
<evidence type="ECO:0000313" key="2">
    <source>
        <dbReference type="EMBL" id="KPI40491.1"/>
    </source>
</evidence>
<feature type="region of interest" description="Disordered" evidence="1">
    <location>
        <begin position="66"/>
        <end position="115"/>
    </location>
</feature>
<dbReference type="VEuPathDB" id="FungiDB:AB675_7511"/>
<sequence length="296" mass="33205">MPRAIQLEPGQPGPDWRRWCGGWLYDPMVRVDGRLIKTSTLHKRQLRERRNAQLLRESEQRWGLGLSREKDASVEQTNIREDQAPGSDSNSAIDVECNGRTSSDQPQAPQQAQTSIDDTAERLVDQSNPSLTTATSTTTTKASLHHSALNALLTKELIHRARQRQHPKTLCPSEVARKINLSFPTVLLADPEPESSSTQSAHDSRSRNIAVGNDEQAGHDGHADVLDVLKSWRDLMPLLRQFCVELHNKPDADSETGRGKENMIEILQKGEVLPRPILLENIRGPIRARLRRRAEA</sequence>
<comment type="caution">
    <text evidence="2">The sequence shown here is derived from an EMBL/GenBank/DDBJ whole genome shotgun (WGS) entry which is preliminary data.</text>
</comment>
<dbReference type="InterPro" id="IPR036388">
    <property type="entry name" value="WH-like_DNA-bd_sf"/>
</dbReference>
<proteinExistence type="predicted"/>
<evidence type="ECO:0000313" key="3">
    <source>
        <dbReference type="Proteomes" id="UP000038010"/>
    </source>
</evidence>
<dbReference type="GeneID" id="28739765"/>
<dbReference type="Proteomes" id="UP000038010">
    <property type="component" value="Unassembled WGS sequence"/>
</dbReference>
<reference evidence="2 3" key="1">
    <citation type="submission" date="2015-06" db="EMBL/GenBank/DDBJ databases">
        <title>Draft genome of the ant-associated black yeast Phialophora attae CBS 131958.</title>
        <authorList>
            <person name="Moreno L.F."/>
            <person name="Stielow B.J."/>
            <person name="de Hoog S."/>
            <person name="Vicente V.A."/>
            <person name="Weiss V.A."/>
            <person name="de Vries M."/>
            <person name="Cruz L.M."/>
            <person name="Souza E.M."/>
        </authorList>
    </citation>
    <scope>NUCLEOTIDE SEQUENCE [LARGE SCALE GENOMIC DNA]</scope>
    <source>
        <strain evidence="2 3">CBS 131958</strain>
    </source>
</reference>
<dbReference type="OrthoDB" id="2563170at2759"/>
<protein>
    <submittedName>
        <fullName evidence="2">Uncharacterized protein</fullName>
    </submittedName>
</protein>
<dbReference type="Gene3D" id="1.10.10.10">
    <property type="entry name" value="Winged helix-like DNA-binding domain superfamily/Winged helix DNA-binding domain"/>
    <property type="match status" value="1"/>
</dbReference>
<dbReference type="EMBL" id="LFJN01000012">
    <property type="protein sequence ID" value="KPI40491.1"/>
    <property type="molecule type" value="Genomic_DNA"/>
</dbReference>